<dbReference type="Proteomes" id="UP000218263">
    <property type="component" value="Chromosome"/>
</dbReference>
<dbReference type="InterPro" id="IPR022742">
    <property type="entry name" value="Hydrolase_4"/>
</dbReference>
<dbReference type="Pfam" id="PF12146">
    <property type="entry name" value="Hydrolase_4"/>
    <property type="match status" value="1"/>
</dbReference>
<dbReference type="SUPFAM" id="SSF53474">
    <property type="entry name" value="alpha/beta-Hydrolases"/>
    <property type="match status" value="1"/>
</dbReference>
<accession>A0A110B3S3</accession>
<evidence type="ECO:0000313" key="1">
    <source>
        <dbReference type="EMBL" id="BAU55795.1"/>
    </source>
</evidence>
<dbReference type="InterPro" id="IPR029058">
    <property type="entry name" value="AB_hydrolase_fold"/>
</dbReference>
<sequence>MKKLLLAALVICFAGQLKAQDVTGSWVGAISVSGVKLHLVFNIKKTSDTSYSSTFDSPDQKAFGIACSSTFVKKDSLFIGIAIIKGGYKGVLAGKDSISGTFSQGIAKLPLSLKKITGAEKANLSAEKIRPQTPRPPYGYHSEEVEYDNADKSQHYGATFTRPDGEGKFPAVIIISGSGTQDRNGTMMGHQPYWVLADYLTKNGIAVLRVDDRGAGKSSLGKDINQKTSLDFSYDVEASLNYLETRPEIDKKQLGLIGHSEGGMIAPMVAARRKDVAFIVLWGGPGVSGAQILTEQSARALKEQGIDSTSVAAYKKLHFSILSLFATSATQADLDQQIPPVFEAWKKDQTQKTLDALNVPKASMADVLKTYDGTYNSGWLRFFISYDPVIALSKVKCPVLAVTGGKDTQVDAAENLGRIKEILTKSGNKDFEVKTIAGLNHLFQTANTGDVAEYEQITETMSPVAMNIICSWIKLHVK</sequence>
<gene>
    <name evidence="1" type="ORF">MgSA37_03987</name>
</gene>
<dbReference type="PANTHER" id="PTHR43265">
    <property type="entry name" value="ESTERASE ESTD"/>
    <property type="match status" value="1"/>
</dbReference>
<protein>
    <submittedName>
        <fullName evidence="1">Alpha/beta hydrolase family protein</fullName>
    </submittedName>
</protein>
<keyword evidence="2" id="KW-1185">Reference proteome</keyword>
<dbReference type="Gene3D" id="3.40.50.1820">
    <property type="entry name" value="alpha/beta hydrolase"/>
    <property type="match status" value="1"/>
</dbReference>
<evidence type="ECO:0000313" key="2">
    <source>
        <dbReference type="Proteomes" id="UP000218263"/>
    </source>
</evidence>
<dbReference type="EMBL" id="AP017313">
    <property type="protein sequence ID" value="BAU55795.1"/>
    <property type="molecule type" value="Genomic_DNA"/>
</dbReference>
<dbReference type="GO" id="GO:0052689">
    <property type="term" value="F:carboxylic ester hydrolase activity"/>
    <property type="evidence" value="ECO:0007669"/>
    <property type="project" value="TreeGrafter"/>
</dbReference>
<dbReference type="OrthoDB" id="9809549at2"/>
<organism evidence="1 2">
    <name type="scientific">Mucilaginibacter gotjawali</name>
    <dbReference type="NCBI Taxonomy" id="1550579"/>
    <lineage>
        <taxon>Bacteria</taxon>
        <taxon>Pseudomonadati</taxon>
        <taxon>Bacteroidota</taxon>
        <taxon>Sphingobacteriia</taxon>
        <taxon>Sphingobacteriales</taxon>
        <taxon>Sphingobacteriaceae</taxon>
        <taxon>Mucilaginibacter</taxon>
    </lineage>
</organism>
<dbReference type="AlphaFoldDB" id="A0A110B3S3"/>
<dbReference type="PANTHER" id="PTHR43265:SF1">
    <property type="entry name" value="ESTERASE ESTD"/>
    <property type="match status" value="1"/>
</dbReference>
<dbReference type="KEGG" id="mgot:MgSA37_03987"/>
<dbReference type="InterPro" id="IPR053145">
    <property type="entry name" value="AB_hydrolase_Est10"/>
</dbReference>
<dbReference type="RefSeq" id="WP_096354252.1">
    <property type="nucleotide sequence ID" value="NZ_AP017313.1"/>
</dbReference>
<name>A0A110B3S3_9SPHI</name>
<keyword evidence="1" id="KW-0378">Hydrolase</keyword>
<reference evidence="1 2" key="1">
    <citation type="submission" date="2015-12" db="EMBL/GenBank/DDBJ databases">
        <title>Genome sequence of Mucilaginibacter gotjawali.</title>
        <authorList>
            <person name="Lee J.S."/>
            <person name="Lee K.C."/>
            <person name="Kim K.K."/>
            <person name="Lee B.W."/>
        </authorList>
    </citation>
    <scope>NUCLEOTIDE SEQUENCE [LARGE SCALE GENOMIC DNA]</scope>
    <source>
        <strain evidence="1 2">SA3-7</strain>
    </source>
</reference>
<proteinExistence type="predicted"/>